<feature type="domain" description="DHHA1" evidence="8">
    <location>
        <begin position="409"/>
        <end position="484"/>
    </location>
</feature>
<feature type="binding site" evidence="6">
    <location>
        <position position="38"/>
    </location>
    <ligand>
        <name>GTP</name>
        <dbReference type="ChEBI" id="CHEBI:37565"/>
    </ligand>
</feature>
<dbReference type="Pfam" id="PF02272">
    <property type="entry name" value="DHHA1"/>
    <property type="match status" value="1"/>
</dbReference>
<comment type="pathway">
    <text evidence="6">Cofactor biosynthesis; coenzyme A biosynthesis.</text>
</comment>
<reference evidence="9 10" key="1">
    <citation type="journal article" name="Nat. Commun.">
        <title>Undinarchaeota illuminate DPANN phylogeny and the impact of gene transfer on archaeal evolution.</title>
        <authorList>
            <person name="Dombrowski N."/>
            <person name="Williams T.A."/>
            <person name="Sun J."/>
            <person name="Woodcroft B.J."/>
            <person name="Lee J.H."/>
            <person name="Minh B.Q."/>
            <person name="Rinke C."/>
            <person name="Spang A."/>
        </authorList>
    </citation>
    <scope>NUCLEOTIDE SEQUENCE [LARGE SCALE GENOMIC DNA]</scope>
    <source>
        <strain evidence="9">MAG_bin17</strain>
    </source>
</reference>
<dbReference type="PANTHER" id="PTHR40732">
    <property type="entry name" value="UPF0218 PROTEIN TK1697"/>
    <property type="match status" value="1"/>
</dbReference>
<feature type="binding site" evidence="6">
    <location>
        <position position="115"/>
    </location>
    <ligand>
        <name>GTP</name>
        <dbReference type="ChEBI" id="CHEBI:37565"/>
    </ligand>
</feature>
<dbReference type="UniPathway" id="UPA00241"/>
<feature type="binding site" evidence="6">
    <location>
        <position position="59"/>
    </location>
    <ligand>
        <name>GTP</name>
        <dbReference type="ChEBI" id="CHEBI:37565"/>
    </ligand>
</feature>
<dbReference type="InterPro" id="IPR007164">
    <property type="entry name" value="GTP-dep_dephospho-CoA_kin"/>
</dbReference>
<comment type="caution">
    <text evidence="9">The sequence shown here is derived from an EMBL/GenBank/DDBJ whole genome shotgun (WGS) entry which is preliminary data.</text>
</comment>
<keyword evidence="3 6" id="KW-0418">Kinase</keyword>
<keyword evidence="10" id="KW-1185">Reference proteome</keyword>
<dbReference type="HAMAP" id="MF_00590">
    <property type="entry name" value="Dephospho_CoA_kinase_GTP_dep"/>
    <property type="match status" value="1"/>
</dbReference>
<dbReference type="Gene3D" id="3.10.310.30">
    <property type="match status" value="1"/>
</dbReference>
<organism evidence="9 10">
    <name type="scientific">Candidatus Undinarchaeum marinum</name>
    <dbReference type="NCBI Taxonomy" id="2756141"/>
    <lineage>
        <taxon>Archaea</taxon>
        <taxon>Candidatus Undinarchaeota</taxon>
        <taxon>Candidatus Undinarchaeia</taxon>
        <taxon>Candidatus Undinarchaeales</taxon>
        <taxon>Candidatus Undinarchaeaceae</taxon>
        <taxon>Candidatus Undinarchaeum</taxon>
    </lineage>
</organism>
<keyword evidence="5 6" id="KW-0342">GTP-binding</keyword>
<evidence type="ECO:0000256" key="6">
    <source>
        <dbReference type="HAMAP-Rule" id="MF_00590"/>
    </source>
</evidence>
<dbReference type="EMBL" id="DVAD01000012">
    <property type="protein sequence ID" value="HIJ99582.1"/>
    <property type="molecule type" value="Genomic_DNA"/>
</dbReference>
<evidence type="ECO:0000259" key="7">
    <source>
        <dbReference type="Pfam" id="PF01368"/>
    </source>
</evidence>
<comment type="similarity">
    <text evidence="6">Belongs to the GTP-dependent DPCK family.</text>
</comment>
<sequence length="493" mass="54886">MLTDFKIAEETRKDLKSPIGELTEELPTSGDGLIAVGDVTTLRLLKEGVTPDICVIDYKAEREALSEEDIKTLKSLDVREIKATNNAGEISLSAWRAFEDALKNTPAKIVIEGEDDLLALVALFLAPDGSRVVYGQPDVGTVMFEVSDRIRQKYAEVLIHGKGREFLNAIQGKVVIVHDSDADGACSAIVFAKYLEDRKIEVVLMESSDPLIHSNTKKEIRKEKAGSLIVLDLGSEAYDSLKELSEEMHVMVLDHHKVVGSPDFGKTLILNPHLFNIPDNVVGPTSYLSYVICQELDWVAAIGTIADKGFYPAEELLKSVKKRYKVDFERLSQMFEAGAVLRKLAETRDEVRNAESPEELEKSETLISFEKEYLQELERLKKLHESEAEELAEGRILLFDFTSEYRVRGMVSNMLQSMYPEKSIIVAEKVGQHYYFSMRAGGQNVDLVEIIKYAIDGLADANGGGHTKAAGARVMAGDRDKFINGFVGKFKEI</sequence>
<keyword evidence="1 6" id="KW-0808">Transferase</keyword>
<comment type="caution">
    <text evidence="6">Lacks conserved residue(s) required for the propagation of feature annotation.</text>
</comment>
<gene>
    <name evidence="9" type="ORF">H1011_02045</name>
</gene>
<evidence type="ECO:0000313" key="9">
    <source>
        <dbReference type="EMBL" id="HIJ99582.1"/>
    </source>
</evidence>
<feature type="binding site" evidence="6">
    <location>
        <position position="39"/>
    </location>
    <ligand>
        <name>GTP</name>
        <dbReference type="ChEBI" id="CHEBI:37565"/>
    </ligand>
</feature>
<dbReference type="Pfam" id="PF01368">
    <property type="entry name" value="DHH"/>
    <property type="match status" value="1"/>
</dbReference>
<dbReference type="GO" id="GO:0003676">
    <property type="term" value="F:nucleic acid binding"/>
    <property type="evidence" value="ECO:0007669"/>
    <property type="project" value="InterPro"/>
</dbReference>
<dbReference type="Pfam" id="PF04019">
    <property type="entry name" value="DUF359"/>
    <property type="match status" value="1"/>
</dbReference>
<dbReference type="GO" id="GO:0016301">
    <property type="term" value="F:kinase activity"/>
    <property type="evidence" value="ECO:0007669"/>
    <property type="project" value="UniProtKB-UniRule"/>
</dbReference>
<dbReference type="InterPro" id="IPR003156">
    <property type="entry name" value="DHHA1_dom"/>
</dbReference>
<name>A0A832V0J4_9ARCH</name>
<keyword evidence="2 6" id="KW-0547">Nucleotide-binding</keyword>
<feature type="binding site" evidence="6">
    <location>
        <position position="57"/>
    </location>
    <ligand>
        <name>GTP</name>
        <dbReference type="ChEBI" id="CHEBI:37565"/>
    </ligand>
</feature>
<keyword evidence="4 6" id="KW-0173">Coenzyme A biosynthesis</keyword>
<dbReference type="EC" id="2.7.1.237" evidence="6"/>
<comment type="catalytic activity">
    <reaction evidence="6">
        <text>3'-dephospho-CoA + GTP = GDP + CoA + H(+)</text>
        <dbReference type="Rhea" id="RHEA:61156"/>
        <dbReference type="ChEBI" id="CHEBI:15378"/>
        <dbReference type="ChEBI" id="CHEBI:37565"/>
        <dbReference type="ChEBI" id="CHEBI:57287"/>
        <dbReference type="ChEBI" id="CHEBI:57328"/>
        <dbReference type="ChEBI" id="CHEBI:58189"/>
        <dbReference type="EC" id="2.7.1.237"/>
    </reaction>
</comment>
<dbReference type="AlphaFoldDB" id="A0A832V0J4"/>
<evidence type="ECO:0000256" key="3">
    <source>
        <dbReference type="ARBA" id="ARBA00022777"/>
    </source>
</evidence>
<comment type="function">
    <text evidence="6">Catalyzes the GTP-dependent phosphorylation of the 3'-hydroxyl group of dephosphocoenzyme A to form coenzyme A (CoA).</text>
</comment>
<dbReference type="GO" id="GO:0005525">
    <property type="term" value="F:GTP binding"/>
    <property type="evidence" value="ECO:0007669"/>
    <property type="project" value="UniProtKB-UniRule"/>
</dbReference>
<dbReference type="SUPFAM" id="SSF64182">
    <property type="entry name" value="DHH phosphoesterases"/>
    <property type="match status" value="1"/>
</dbReference>
<evidence type="ECO:0000256" key="1">
    <source>
        <dbReference type="ARBA" id="ARBA00022679"/>
    </source>
</evidence>
<evidence type="ECO:0000259" key="8">
    <source>
        <dbReference type="Pfam" id="PF02272"/>
    </source>
</evidence>
<dbReference type="PANTHER" id="PTHR40732:SF1">
    <property type="entry name" value="GTP-DEPENDENT DEPHOSPHO-COA KINASE"/>
    <property type="match status" value="1"/>
</dbReference>
<evidence type="ECO:0000256" key="5">
    <source>
        <dbReference type="ARBA" id="ARBA00023134"/>
    </source>
</evidence>
<dbReference type="InterPro" id="IPR038763">
    <property type="entry name" value="DHH_sf"/>
</dbReference>
<dbReference type="Gene3D" id="3.90.1640.30">
    <property type="match status" value="1"/>
</dbReference>
<evidence type="ECO:0000256" key="2">
    <source>
        <dbReference type="ARBA" id="ARBA00022741"/>
    </source>
</evidence>
<evidence type="ECO:0000256" key="4">
    <source>
        <dbReference type="ARBA" id="ARBA00022993"/>
    </source>
</evidence>
<dbReference type="Proteomes" id="UP000604391">
    <property type="component" value="Unassembled WGS sequence"/>
</dbReference>
<feature type="binding site" evidence="6">
    <location>
        <position position="138"/>
    </location>
    <ligand>
        <name>GTP</name>
        <dbReference type="ChEBI" id="CHEBI:37565"/>
    </ligand>
</feature>
<proteinExistence type="inferred from homology"/>
<protein>
    <recommendedName>
        <fullName evidence="6">GTP-dependent dephospho-CoA kinase</fullName>
        <ecNumber evidence="6">2.7.1.237</ecNumber>
    </recommendedName>
    <alternativeName>
        <fullName evidence="6">Dephospho-coenzyme A kinase</fullName>
        <shortName evidence="6">DPCK</shortName>
    </alternativeName>
</protein>
<accession>A0A832V0J4</accession>
<evidence type="ECO:0000313" key="10">
    <source>
        <dbReference type="Proteomes" id="UP000604391"/>
    </source>
</evidence>
<feature type="domain" description="DDH" evidence="7">
    <location>
        <begin position="173"/>
        <end position="273"/>
    </location>
</feature>
<dbReference type="InterPro" id="IPR001667">
    <property type="entry name" value="DDH_dom"/>
</dbReference>
<dbReference type="GO" id="GO:0015937">
    <property type="term" value="P:coenzyme A biosynthetic process"/>
    <property type="evidence" value="ECO:0007669"/>
    <property type="project" value="UniProtKB-UniRule"/>
</dbReference>